<dbReference type="Pfam" id="PF02625">
    <property type="entry name" value="XdhC_CoxI"/>
    <property type="match status" value="1"/>
</dbReference>
<accession>A0A0L0WBZ8</accession>
<dbReference type="InterPro" id="IPR003777">
    <property type="entry name" value="XdhC_CoxI"/>
</dbReference>
<evidence type="ECO:0000259" key="1">
    <source>
        <dbReference type="Pfam" id="PF02625"/>
    </source>
</evidence>
<protein>
    <submittedName>
        <fullName evidence="3">XdhC rossmann domain/XdhC and CoxI family</fullName>
    </submittedName>
</protein>
<proteinExistence type="predicted"/>
<feature type="domain" description="XdhC Rossmann" evidence="2">
    <location>
        <begin position="94"/>
        <end position="236"/>
    </location>
</feature>
<dbReference type="Gene3D" id="3.40.50.720">
    <property type="entry name" value="NAD(P)-binding Rossmann-like Domain"/>
    <property type="match status" value="1"/>
</dbReference>
<keyword evidence="4" id="KW-1185">Reference proteome</keyword>
<evidence type="ECO:0000259" key="2">
    <source>
        <dbReference type="Pfam" id="PF13478"/>
    </source>
</evidence>
<dbReference type="RefSeq" id="WP_050354568.1">
    <property type="nucleotide sequence ID" value="NZ_LGSS01000004.1"/>
</dbReference>
<dbReference type="Pfam" id="PF13478">
    <property type="entry name" value="XdhC_C"/>
    <property type="match status" value="1"/>
</dbReference>
<gene>
    <name evidence="3" type="ORF">CLPU_4c00350</name>
</gene>
<sequence>MFEDIYKNLSNKLNLSKDSVLLTIMDPVDEKSGSISDKLILTGDNLEYDFSSISKDESLNQKIPYSLETGNVQLINTQDEKLVLVEPYFPDPRLIVLGGGHIAKPLVEFGTKLGFSVTVVDDRPSFANSNRFPDADKVICESFENSFNLINISRSDFVVIVTRGHRHDGICLRKSLDCNPAYIGMIGSKRRVKGMKNELLNEGYTEEQLNKLNAPIGLDIGAITPEEIALSIIAQVVSFRRTGRSSLDSKADRKKFNWPEFDSIVIDEMAKGIEEPKALVTIISAKGSVPRKAGAKMIVWGDGRTIGSIGGGCSEASVITTARDVILDKGYVIQHVDMTGDVAEEEGMVCGGIMDVLIESF</sequence>
<dbReference type="PANTHER" id="PTHR30388">
    <property type="entry name" value="ALDEHYDE OXIDOREDUCTASE MOLYBDENUM COFACTOR ASSEMBLY PROTEIN"/>
    <property type="match status" value="1"/>
</dbReference>
<reference evidence="4" key="1">
    <citation type="submission" date="2015-07" db="EMBL/GenBank/DDBJ databases">
        <title>Draft genome sequence of the purine-degrading Gottschalkia purinilyticum DSM 1384 (formerly Clostridium purinilyticum).</title>
        <authorList>
            <person name="Poehlein A."/>
            <person name="Schiel-Bengelsdorf B."/>
            <person name="Bengelsdorf F.R."/>
            <person name="Daniel R."/>
            <person name="Duerre P."/>
        </authorList>
    </citation>
    <scope>NUCLEOTIDE SEQUENCE [LARGE SCALE GENOMIC DNA]</scope>
    <source>
        <strain evidence="4">DSM 1384</strain>
    </source>
</reference>
<feature type="domain" description="XdhC- CoxI" evidence="1">
    <location>
        <begin position="275"/>
        <end position="335"/>
    </location>
</feature>
<dbReference type="EMBL" id="LGSS01000004">
    <property type="protein sequence ID" value="KNF08989.1"/>
    <property type="molecule type" value="Genomic_DNA"/>
</dbReference>
<dbReference type="STRING" id="1503.CLPU_4c00350"/>
<name>A0A0L0WBZ8_GOTPU</name>
<evidence type="ECO:0000313" key="3">
    <source>
        <dbReference type="EMBL" id="KNF08989.1"/>
    </source>
</evidence>
<dbReference type="PATRIC" id="fig|1503.3.peg.2256"/>
<dbReference type="InterPro" id="IPR052698">
    <property type="entry name" value="MoCofactor_Util/Proc"/>
</dbReference>
<evidence type="ECO:0000313" key="4">
    <source>
        <dbReference type="Proteomes" id="UP000037267"/>
    </source>
</evidence>
<dbReference type="PANTHER" id="PTHR30388:SF6">
    <property type="entry name" value="XANTHINE DEHYDROGENASE SUBUNIT A-RELATED"/>
    <property type="match status" value="1"/>
</dbReference>
<dbReference type="Proteomes" id="UP000037267">
    <property type="component" value="Unassembled WGS sequence"/>
</dbReference>
<organism evidence="3 4">
    <name type="scientific">Gottschalkia purinilytica</name>
    <name type="common">Clostridium purinilyticum</name>
    <dbReference type="NCBI Taxonomy" id="1503"/>
    <lineage>
        <taxon>Bacteria</taxon>
        <taxon>Bacillati</taxon>
        <taxon>Bacillota</taxon>
        <taxon>Tissierellia</taxon>
        <taxon>Tissierellales</taxon>
        <taxon>Gottschalkiaceae</taxon>
        <taxon>Gottschalkia</taxon>
    </lineage>
</organism>
<dbReference type="AlphaFoldDB" id="A0A0L0WBZ8"/>
<dbReference type="InterPro" id="IPR027051">
    <property type="entry name" value="XdhC_Rossmann_dom"/>
</dbReference>
<comment type="caution">
    <text evidence="3">The sequence shown here is derived from an EMBL/GenBank/DDBJ whole genome shotgun (WGS) entry which is preliminary data.</text>
</comment>